<comment type="function">
    <text evidence="1">Enterostatin has a biological activity as a satiety signal.</text>
</comment>
<evidence type="ECO:0000256" key="3">
    <source>
        <dbReference type="ARBA" id="ARBA00004613"/>
    </source>
</evidence>
<dbReference type="SMART" id="SM00023">
    <property type="entry name" value="COLIPASE"/>
    <property type="match status" value="1"/>
</dbReference>
<evidence type="ECO:0000256" key="4">
    <source>
        <dbReference type="ARBA" id="ARBA00011263"/>
    </source>
</evidence>
<evidence type="ECO:0000256" key="10">
    <source>
        <dbReference type="ARBA" id="ARBA00023157"/>
    </source>
</evidence>
<dbReference type="OrthoDB" id="9826993at2759"/>
<evidence type="ECO:0000256" key="2">
    <source>
        <dbReference type="ARBA" id="ARBA00003508"/>
    </source>
</evidence>
<dbReference type="EMBL" id="JAPFRF010000005">
    <property type="protein sequence ID" value="KAJ7332918.1"/>
    <property type="molecule type" value="Genomic_DNA"/>
</dbReference>
<comment type="function">
    <text evidence="2">Colipase is a cofactor of pancreatic lipase. It allows the lipase to anchor itself to the lipid-water interface. Without colipase the enzyme is washed off by bile salts, which have an inhibitory effect on the lipase.</text>
</comment>
<dbReference type="PROSITE" id="PS51342">
    <property type="entry name" value="COLIPASE_2"/>
    <property type="match status" value="1"/>
</dbReference>
<keyword evidence="8" id="KW-0442">Lipid degradation</keyword>
<keyword evidence="10" id="KW-1015">Disulfide bond</keyword>
<feature type="domain" description="Colipase N-terminal" evidence="12">
    <location>
        <begin position="26"/>
        <end position="57"/>
    </location>
</feature>
<evidence type="ECO:0000256" key="5">
    <source>
        <dbReference type="ARBA" id="ARBA00022525"/>
    </source>
</evidence>
<dbReference type="InterPro" id="IPR017915">
    <property type="entry name" value="Colipase_CS"/>
</dbReference>
<gene>
    <name evidence="14" type="ORF">JRQ81_015098</name>
</gene>
<dbReference type="GO" id="GO:0005576">
    <property type="term" value="C:extracellular region"/>
    <property type="evidence" value="ECO:0007669"/>
    <property type="project" value="UniProtKB-SubCell"/>
</dbReference>
<dbReference type="Pfam" id="PF02740">
    <property type="entry name" value="Colipase_C"/>
    <property type="match status" value="1"/>
</dbReference>
<keyword evidence="11" id="KW-0472">Membrane</keyword>
<evidence type="ECO:0000256" key="11">
    <source>
        <dbReference type="SAM" id="Phobius"/>
    </source>
</evidence>
<dbReference type="InterPro" id="IPR017914">
    <property type="entry name" value="Colipase_C"/>
</dbReference>
<evidence type="ECO:0000256" key="9">
    <source>
        <dbReference type="ARBA" id="ARBA00023098"/>
    </source>
</evidence>
<dbReference type="Pfam" id="PF01114">
    <property type="entry name" value="Colipase"/>
    <property type="match status" value="1"/>
</dbReference>
<comment type="caution">
    <text evidence="14">The sequence shown here is derived from an EMBL/GenBank/DDBJ whole genome shotgun (WGS) entry which is preliminary data.</text>
</comment>
<dbReference type="InterPro" id="IPR017913">
    <property type="entry name" value="Colipase_N"/>
</dbReference>
<accession>A0A9Q0Y0J7</accession>
<comment type="subunit">
    <text evidence="4">Forms a 1:1 stoichiometric complex with pancreatic lipase.</text>
</comment>
<keyword evidence="11" id="KW-1133">Transmembrane helix</keyword>
<comment type="subcellular location">
    <subcellularLocation>
        <location evidence="3">Secreted</location>
    </subcellularLocation>
</comment>
<evidence type="ECO:0000259" key="12">
    <source>
        <dbReference type="Pfam" id="PF01114"/>
    </source>
</evidence>
<sequence length="171" mass="18907">MCTSLSDMDICPEELASNQTVLSFQDNGELCLQSAQCKSRCCHKNSLLGLARCMDKAAENQECSRKVDGISYHFLMTCLVAVLLAIIFIVSPYCGFDSYPGNCLSRKKNPPKGTLGRNSMIRLHLYGVYYRCPCEGGLTCDASWTVGGIITNTDYGICRDPAERKAHKEKN</sequence>
<reference evidence="14" key="1">
    <citation type="journal article" date="2023" name="DNA Res.">
        <title>Chromosome-level genome assembly of Phrynocephalus forsythii using third-generation DNA sequencing and Hi-C analysis.</title>
        <authorList>
            <person name="Qi Y."/>
            <person name="Zhao W."/>
            <person name="Zhao Y."/>
            <person name="Niu C."/>
            <person name="Cao S."/>
            <person name="Zhang Y."/>
        </authorList>
    </citation>
    <scope>NUCLEOTIDE SEQUENCE</scope>
    <source>
        <tissue evidence="14">Muscle</tissue>
    </source>
</reference>
<keyword evidence="6" id="KW-0732">Signal</keyword>
<evidence type="ECO:0000313" key="15">
    <source>
        <dbReference type="Proteomes" id="UP001142489"/>
    </source>
</evidence>
<keyword evidence="5" id="KW-0964">Secreted</keyword>
<dbReference type="PANTHER" id="PTHR10041">
    <property type="entry name" value="COLIPASE"/>
    <property type="match status" value="1"/>
</dbReference>
<dbReference type="GO" id="GO:0007586">
    <property type="term" value="P:digestion"/>
    <property type="evidence" value="ECO:0007669"/>
    <property type="project" value="UniProtKB-KW"/>
</dbReference>
<evidence type="ECO:0008006" key="16">
    <source>
        <dbReference type="Google" id="ProtNLM"/>
    </source>
</evidence>
<protein>
    <recommendedName>
        <fullName evidence="16">Colipase</fullName>
    </recommendedName>
</protein>
<dbReference type="GO" id="GO:0016042">
    <property type="term" value="P:lipid catabolic process"/>
    <property type="evidence" value="ECO:0007669"/>
    <property type="project" value="UniProtKB-KW"/>
</dbReference>
<evidence type="ECO:0000313" key="14">
    <source>
        <dbReference type="EMBL" id="KAJ7332918.1"/>
    </source>
</evidence>
<evidence type="ECO:0000256" key="8">
    <source>
        <dbReference type="ARBA" id="ARBA00022963"/>
    </source>
</evidence>
<feature type="transmembrane region" description="Helical" evidence="11">
    <location>
        <begin position="74"/>
        <end position="93"/>
    </location>
</feature>
<keyword evidence="15" id="KW-1185">Reference proteome</keyword>
<dbReference type="SUPFAM" id="SSF57190">
    <property type="entry name" value="Colipase-like"/>
    <property type="match status" value="2"/>
</dbReference>
<keyword evidence="9" id="KW-0443">Lipid metabolism</keyword>
<dbReference type="Proteomes" id="UP001142489">
    <property type="component" value="Unassembled WGS sequence"/>
</dbReference>
<evidence type="ECO:0000259" key="13">
    <source>
        <dbReference type="Pfam" id="PF02740"/>
    </source>
</evidence>
<dbReference type="GO" id="GO:0008047">
    <property type="term" value="F:enzyme activator activity"/>
    <property type="evidence" value="ECO:0007669"/>
    <property type="project" value="InterPro"/>
</dbReference>
<dbReference type="PROSITE" id="PS00121">
    <property type="entry name" value="COLIPASE_1"/>
    <property type="match status" value="1"/>
</dbReference>
<feature type="domain" description="Colipase C-terminal" evidence="13">
    <location>
        <begin position="119"/>
        <end position="160"/>
    </location>
</feature>
<keyword evidence="7" id="KW-0222">Digestion</keyword>
<evidence type="ECO:0000256" key="6">
    <source>
        <dbReference type="ARBA" id="ARBA00022729"/>
    </source>
</evidence>
<dbReference type="AlphaFoldDB" id="A0A9Q0Y0J7"/>
<evidence type="ECO:0000256" key="1">
    <source>
        <dbReference type="ARBA" id="ARBA00002722"/>
    </source>
</evidence>
<keyword evidence="11" id="KW-0812">Transmembrane</keyword>
<evidence type="ECO:0000256" key="7">
    <source>
        <dbReference type="ARBA" id="ARBA00022757"/>
    </source>
</evidence>
<organism evidence="14 15">
    <name type="scientific">Phrynocephalus forsythii</name>
    <dbReference type="NCBI Taxonomy" id="171643"/>
    <lineage>
        <taxon>Eukaryota</taxon>
        <taxon>Metazoa</taxon>
        <taxon>Chordata</taxon>
        <taxon>Craniata</taxon>
        <taxon>Vertebrata</taxon>
        <taxon>Euteleostomi</taxon>
        <taxon>Lepidosauria</taxon>
        <taxon>Squamata</taxon>
        <taxon>Bifurcata</taxon>
        <taxon>Unidentata</taxon>
        <taxon>Episquamata</taxon>
        <taxon>Toxicofera</taxon>
        <taxon>Iguania</taxon>
        <taxon>Acrodonta</taxon>
        <taxon>Agamidae</taxon>
        <taxon>Agaminae</taxon>
        <taxon>Phrynocephalus</taxon>
    </lineage>
</organism>
<name>A0A9Q0Y0J7_9SAUR</name>
<dbReference type="PANTHER" id="PTHR10041:SF9">
    <property type="entry name" value="COLIPASE"/>
    <property type="match status" value="1"/>
</dbReference>
<dbReference type="InterPro" id="IPR001981">
    <property type="entry name" value="Colipase"/>
</dbReference>
<dbReference type="Gene3D" id="2.10.80.10">
    <property type="entry name" value="Lipase, subunit A"/>
    <property type="match status" value="2"/>
</dbReference>
<proteinExistence type="predicted"/>
<dbReference type="PRINTS" id="PR00128">
    <property type="entry name" value="COLIPASE"/>
</dbReference>